<evidence type="ECO:0000313" key="2">
    <source>
        <dbReference type="Proteomes" id="UP000631421"/>
    </source>
</evidence>
<dbReference type="AlphaFoldDB" id="A0A926Z7V7"/>
<reference evidence="1" key="2">
    <citation type="submission" date="2020-08" db="EMBL/GenBank/DDBJ databases">
        <authorList>
            <person name="Chen M."/>
            <person name="Teng W."/>
            <person name="Zhao L."/>
            <person name="Hu C."/>
            <person name="Zhou Y."/>
            <person name="Han B."/>
            <person name="Song L."/>
            <person name="Shu W."/>
        </authorList>
    </citation>
    <scope>NUCLEOTIDE SEQUENCE</scope>
    <source>
        <strain evidence="1">FACHB-1277</strain>
    </source>
</reference>
<proteinExistence type="predicted"/>
<keyword evidence="2" id="KW-1185">Reference proteome</keyword>
<sequence length="46" mass="5355">MTTVNLQNNKFRQLALHISPNHLANPLADWIRINDAKVRSPFTFNH</sequence>
<accession>A0A926Z7V7</accession>
<dbReference type="EMBL" id="JACJPY010000024">
    <property type="protein sequence ID" value="MBD2150394.1"/>
    <property type="molecule type" value="Genomic_DNA"/>
</dbReference>
<comment type="caution">
    <text evidence="1">The sequence shown here is derived from an EMBL/GenBank/DDBJ whole genome shotgun (WGS) entry which is preliminary data.</text>
</comment>
<evidence type="ECO:0000313" key="1">
    <source>
        <dbReference type="EMBL" id="MBD2150394.1"/>
    </source>
</evidence>
<dbReference type="RefSeq" id="WP_190350756.1">
    <property type="nucleotide sequence ID" value="NZ_JACJPY010000024.1"/>
</dbReference>
<organism evidence="1 2">
    <name type="scientific">Pseudanabaena cinerea FACHB-1277</name>
    <dbReference type="NCBI Taxonomy" id="2949581"/>
    <lineage>
        <taxon>Bacteria</taxon>
        <taxon>Bacillati</taxon>
        <taxon>Cyanobacteriota</taxon>
        <taxon>Cyanophyceae</taxon>
        <taxon>Pseudanabaenales</taxon>
        <taxon>Pseudanabaenaceae</taxon>
        <taxon>Pseudanabaena</taxon>
        <taxon>Pseudanabaena cinerea</taxon>
    </lineage>
</organism>
<reference evidence="1" key="1">
    <citation type="journal article" date="2015" name="ISME J.">
        <title>Draft Genome Sequence of Streptomyces incarnatus NRRL8089, which Produces the Nucleoside Antibiotic Sinefungin.</title>
        <authorList>
            <person name="Oshima K."/>
            <person name="Hattori M."/>
            <person name="Shimizu H."/>
            <person name="Fukuda K."/>
            <person name="Nemoto M."/>
            <person name="Inagaki K."/>
            <person name="Tamura T."/>
        </authorList>
    </citation>
    <scope>NUCLEOTIDE SEQUENCE</scope>
    <source>
        <strain evidence="1">FACHB-1277</strain>
    </source>
</reference>
<protein>
    <submittedName>
        <fullName evidence="1">Uncharacterized protein</fullName>
    </submittedName>
</protein>
<gene>
    <name evidence="1" type="ORF">H6F44_09725</name>
</gene>
<dbReference type="Proteomes" id="UP000631421">
    <property type="component" value="Unassembled WGS sequence"/>
</dbReference>
<name>A0A926Z7V7_9CYAN</name>